<feature type="compositionally biased region" description="Polar residues" evidence="1">
    <location>
        <begin position="357"/>
        <end position="366"/>
    </location>
</feature>
<feature type="compositionally biased region" description="Basic residues" evidence="1">
    <location>
        <begin position="799"/>
        <end position="808"/>
    </location>
</feature>
<evidence type="ECO:0000313" key="2">
    <source>
        <dbReference type="EMBL" id="KAJ7706153.1"/>
    </source>
</evidence>
<feature type="region of interest" description="Disordered" evidence="1">
    <location>
        <begin position="73"/>
        <end position="110"/>
    </location>
</feature>
<feature type="region of interest" description="Disordered" evidence="1">
    <location>
        <begin position="150"/>
        <end position="180"/>
    </location>
</feature>
<feature type="region of interest" description="Disordered" evidence="1">
    <location>
        <begin position="1102"/>
        <end position="1166"/>
    </location>
</feature>
<evidence type="ECO:0000313" key="3">
    <source>
        <dbReference type="Proteomes" id="UP001221757"/>
    </source>
</evidence>
<feature type="compositionally biased region" description="Low complexity" evidence="1">
    <location>
        <begin position="1139"/>
        <end position="1166"/>
    </location>
</feature>
<comment type="caution">
    <text evidence="2">The sequence shown here is derived from an EMBL/GenBank/DDBJ whole genome shotgun (WGS) entry which is preliminary data.</text>
</comment>
<feature type="compositionally biased region" description="Polar residues" evidence="1">
    <location>
        <begin position="209"/>
        <end position="228"/>
    </location>
</feature>
<sequence length="1191" mass="128153">MPVALTERAHTIRPANRRSPTQRHMHNYSLPSPSFAGPRPTTPLSTRCRSSPTLSEFRKAIYIPRTICDTVDINGGPSRDKHIQLPNRSGHTTRPTEARGISDAPHTVPLRGAASDPGISLLAYMNDEEQIIVSPTPALSLSCSYSSFLPPTPPPTPSTSSPRLCTSPLRPRKLNAPKPNRLSLASLSFPVPASLGLTSDVERGADPSISPSYASATNDLPQSKWSPTSSTLSLAHQVNASDVRPKKDHGAFERLKSDIPSPTKLKQFFGRLSISRNPATSGFHFRSASKQEERRNSRLTFVVVNEEKPDDLGSPIENTMSTHWKNDRADIRGNPHVEQQDFCFVLTEELRLDTEGDSPTSVYELSTENRPESREASNPKYIDVDGIVTEHSSISDSIQFPLPAQCLHVSSSHTLATMRAPVSDVATSTDLPSLSSPGHLSRTKPSRLNTSRAFAIPPSPRVPPPHPPKSPPPYASDSVDNPLAMGFPSPPTPARYSSSASPASARETQMERCTPVVPPSPSTRPLPRPPTSLEISSLHGQNPNYYGSSVEVPPPPAIPPRSRLRPPPVKITTDFSQYRTIREDSEERDVWPLERASPAHLRSASIASFTISPLSTPPLHSRSSSTGSPKAYSMPTPSHHSHSSSVASSLVISPMPTPPPLSPTSPLSSSGPAFPPLALPRGNPVTQELDMGALRALILRRAGRTFESDRDREVGESLEAIALAHKRDSGDYEDSSTCTGMTPEFAWQEEPRPPPSRLSFYESAEPIHASSDPGEEDQDDAASIYSQFSSTYTFRSRTKSTMRMRSLRRNGSTGRMSRRMAATSMMSVYSQASFSSQDAMDMPPVPSLPWGLRGDLMGDVAEGSIAEHDLGEMTFNAPEYAYAYSLDDYVGHGLEGVALAGRTAVRSGEDFEAALPRHNSRPSGDWRALLTAQDNEKAKRRTSSNISVVGNVFASEIDPEVTPVFAFTDVGSVATNGSIGDISTTSTLMPISPVSTGNSPVALVPNRRQRTIRRVATTLPSPRQPPSSTSVNFVFDTETGDGGWRREVSFGETLPFPSVGPQAPLTTEDKVKKARGMRSGLQGMRSRVNVLKSRLVSLTLAPRSPSSASFSSGRSAELNHHPGLNPYLSPTSPSANAHSPTSVSPSVSPSSSSGGSLSTPSSVSSWTPGLTTGDGLFLSPTAAPSTVPMAI</sequence>
<dbReference type="EMBL" id="JARKIE010000007">
    <property type="protein sequence ID" value="KAJ7706153.1"/>
    <property type="molecule type" value="Genomic_DNA"/>
</dbReference>
<feature type="compositionally biased region" description="Low complexity" evidence="1">
    <location>
        <begin position="158"/>
        <end position="169"/>
    </location>
</feature>
<organism evidence="2 3">
    <name type="scientific">Mycena rosella</name>
    <name type="common">Pink bonnet</name>
    <name type="synonym">Agaricus rosellus</name>
    <dbReference type="NCBI Taxonomy" id="1033263"/>
    <lineage>
        <taxon>Eukaryota</taxon>
        <taxon>Fungi</taxon>
        <taxon>Dikarya</taxon>
        <taxon>Basidiomycota</taxon>
        <taxon>Agaricomycotina</taxon>
        <taxon>Agaricomycetes</taxon>
        <taxon>Agaricomycetidae</taxon>
        <taxon>Agaricales</taxon>
        <taxon>Marasmiineae</taxon>
        <taxon>Mycenaceae</taxon>
        <taxon>Mycena</taxon>
    </lineage>
</organism>
<accession>A0AAD7GVC9</accession>
<proteinExistence type="predicted"/>
<feature type="compositionally biased region" description="Low complexity" evidence="1">
    <location>
        <begin position="1102"/>
        <end position="1116"/>
    </location>
</feature>
<reference evidence="2" key="1">
    <citation type="submission" date="2023-03" db="EMBL/GenBank/DDBJ databases">
        <title>Massive genome expansion in bonnet fungi (Mycena s.s.) driven by repeated elements and novel gene families across ecological guilds.</title>
        <authorList>
            <consortium name="Lawrence Berkeley National Laboratory"/>
            <person name="Harder C.B."/>
            <person name="Miyauchi S."/>
            <person name="Viragh M."/>
            <person name="Kuo A."/>
            <person name="Thoen E."/>
            <person name="Andreopoulos B."/>
            <person name="Lu D."/>
            <person name="Skrede I."/>
            <person name="Drula E."/>
            <person name="Henrissat B."/>
            <person name="Morin E."/>
            <person name="Kohler A."/>
            <person name="Barry K."/>
            <person name="LaButti K."/>
            <person name="Morin E."/>
            <person name="Salamov A."/>
            <person name="Lipzen A."/>
            <person name="Mereny Z."/>
            <person name="Hegedus B."/>
            <person name="Baldrian P."/>
            <person name="Stursova M."/>
            <person name="Weitz H."/>
            <person name="Taylor A."/>
            <person name="Grigoriev I.V."/>
            <person name="Nagy L.G."/>
            <person name="Martin F."/>
            <person name="Kauserud H."/>
        </authorList>
    </citation>
    <scope>NUCLEOTIDE SEQUENCE</scope>
    <source>
        <strain evidence="2">CBHHK067</strain>
    </source>
</reference>
<feature type="compositionally biased region" description="Low complexity" evidence="1">
    <location>
        <begin position="494"/>
        <end position="505"/>
    </location>
</feature>
<evidence type="ECO:0000256" key="1">
    <source>
        <dbReference type="SAM" id="MobiDB-lite"/>
    </source>
</evidence>
<feature type="region of interest" description="Disordered" evidence="1">
    <location>
        <begin position="355"/>
        <end position="378"/>
    </location>
</feature>
<feature type="compositionally biased region" description="Polar residues" evidence="1">
    <location>
        <begin position="427"/>
        <end position="438"/>
    </location>
</feature>
<dbReference type="Proteomes" id="UP001221757">
    <property type="component" value="Unassembled WGS sequence"/>
</dbReference>
<protein>
    <submittedName>
        <fullName evidence="2">Uncharacterized protein</fullName>
    </submittedName>
</protein>
<feature type="region of interest" description="Disordered" evidence="1">
    <location>
        <begin position="198"/>
        <end position="228"/>
    </location>
</feature>
<feature type="compositionally biased region" description="Pro residues" evidence="1">
    <location>
        <begin position="457"/>
        <end position="474"/>
    </location>
</feature>
<feature type="region of interest" description="Disordered" evidence="1">
    <location>
        <begin position="799"/>
        <end position="818"/>
    </location>
</feature>
<dbReference type="AlphaFoldDB" id="A0AAD7GVC9"/>
<feature type="compositionally biased region" description="Basic and acidic residues" evidence="1">
    <location>
        <begin position="367"/>
        <end position="377"/>
    </location>
</feature>
<gene>
    <name evidence="2" type="ORF">B0H17DRAFT_613342</name>
</gene>
<keyword evidence="3" id="KW-1185">Reference proteome</keyword>
<feature type="compositionally biased region" description="Polar residues" evidence="1">
    <location>
        <begin position="1128"/>
        <end position="1138"/>
    </location>
</feature>
<dbReference type="PANTHER" id="PTHR24216:SF65">
    <property type="entry name" value="PAXILLIN-LIKE PROTEIN 1"/>
    <property type="match status" value="1"/>
</dbReference>
<feature type="compositionally biased region" description="Pro residues" evidence="1">
    <location>
        <begin position="516"/>
        <end position="530"/>
    </location>
</feature>
<feature type="region of interest" description="Disordered" evidence="1">
    <location>
        <begin position="1053"/>
        <end position="1086"/>
    </location>
</feature>
<feature type="region of interest" description="Disordered" evidence="1">
    <location>
        <begin position="611"/>
        <end position="685"/>
    </location>
</feature>
<feature type="region of interest" description="Disordered" evidence="1">
    <location>
        <begin position="427"/>
        <end position="540"/>
    </location>
</feature>
<name>A0AAD7GVC9_MYCRO</name>
<feature type="compositionally biased region" description="Polar residues" evidence="1">
    <location>
        <begin position="86"/>
        <end position="95"/>
    </location>
</feature>
<feature type="region of interest" description="Disordered" evidence="1">
    <location>
        <begin position="1"/>
        <end position="50"/>
    </location>
</feature>
<dbReference type="PANTHER" id="PTHR24216">
    <property type="entry name" value="PAXILLIN-RELATED"/>
    <property type="match status" value="1"/>
</dbReference>